<gene>
    <name evidence="3" type="ORF">HOLleu_03629</name>
</gene>
<keyword evidence="3" id="KW-0418">Kinase</keyword>
<dbReference type="PROSITE" id="PS50017">
    <property type="entry name" value="DEATH_DOMAIN"/>
    <property type="match status" value="1"/>
</dbReference>
<keyword evidence="1" id="KW-0472">Membrane</keyword>
<dbReference type="EMBL" id="JAIZAY010000001">
    <property type="protein sequence ID" value="KAJ8050425.1"/>
    <property type="molecule type" value="Genomic_DNA"/>
</dbReference>
<keyword evidence="4" id="KW-1185">Reference proteome</keyword>
<evidence type="ECO:0000259" key="2">
    <source>
        <dbReference type="PROSITE" id="PS50017"/>
    </source>
</evidence>
<reference evidence="3" key="1">
    <citation type="submission" date="2021-10" db="EMBL/GenBank/DDBJ databases">
        <title>Tropical sea cucumber genome reveals ecological adaptation and Cuvierian tubules defense mechanism.</title>
        <authorList>
            <person name="Chen T."/>
        </authorList>
    </citation>
    <scope>NUCLEOTIDE SEQUENCE</scope>
    <source>
        <strain evidence="3">Nanhai2018</strain>
        <tissue evidence="3">Muscle</tissue>
    </source>
</reference>
<keyword evidence="1" id="KW-1133">Transmembrane helix</keyword>
<dbReference type="GO" id="GO:0007165">
    <property type="term" value="P:signal transduction"/>
    <property type="evidence" value="ECO:0007669"/>
    <property type="project" value="InterPro"/>
</dbReference>
<dbReference type="CDD" id="cd01670">
    <property type="entry name" value="Death"/>
    <property type="match status" value="1"/>
</dbReference>
<dbReference type="SUPFAM" id="SSF47986">
    <property type="entry name" value="DEATH domain"/>
    <property type="match status" value="1"/>
</dbReference>
<organism evidence="3 4">
    <name type="scientific">Holothuria leucospilota</name>
    <name type="common">Black long sea cucumber</name>
    <name type="synonym">Mertensiothuria leucospilota</name>
    <dbReference type="NCBI Taxonomy" id="206669"/>
    <lineage>
        <taxon>Eukaryota</taxon>
        <taxon>Metazoa</taxon>
        <taxon>Echinodermata</taxon>
        <taxon>Eleutherozoa</taxon>
        <taxon>Echinozoa</taxon>
        <taxon>Holothuroidea</taxon>
        <taxon>Aspidochirotacea</taxon>
        <taxon>Aspidochirotida</taxon>
        <taxon>Holothuriidae</taxon>
        <taxon>Holothuria</taxon>
    </lineage>
</organism>
<dbReference type="PANTHER" id="PTHR15077:SF12">
    <property type="entry name" value="DEATH DOMAIN-CONTAINING PROTEIN"/>
    <property type="match status" value="1"/>
</dbReference>
<feature type="domain" description="Death" evidence="2">
    <location>
        <begin position="5"/>
        <end position="89"/>
    </location>
</feature>
<dbReference type="Gene3D" id="1.10.533.10">
    <property type="entry name" value="Death Domain, Fas"/>
    <property type="match status" value="1"/>
</dbReference>
<sequence>MAIVTEKVLLELSHKISREWKDVARYLELTEGDIEHIAIDYEHNIKEKVFKMLLFWKQRNGQRATYRIISEALVRAGRRDLADNLKGQKGKAKVKFLLLCFLPVPVGYMFFLFVSHSNNALKEKSITSSNQLNTNLKENTLQWFEFIDNNFLTIGGVMVKPNQMVHVILMKNVNGVVLNCFNPHNREEKYWQFVEKRVDRDVPIVMSRRAIFYDDTLHVLFAAGNKVFIVHLYLENNKYTKVDSVSVRIMDVVDPGTWITTIFGHQPTADPCDEFLLTVSSSTKLFVFKALGTVQQIIETKDARLPSSHLSKVAFCENNFAIVNNSSQDIALISVKGQVKQFTPLRPPVSGYVPLDIICTGVRWLVLYVKSDNHSTWLVATYKTKHNEDFKINDEGIFGPNFHKPVSITHSQKNGYVTFANDTVQHFRFGTWKTDLTRDDEPK</sequence>
<dbReference type="AlphaFoldDB" id="A0A9Q1CST1"/>
<dbReference type="InterPro" id="IPR000488">
    <property type="entry name" value="Death_dom"/>
</dbReference>
<dbReference type="Proteomes" id="UP001152320">
    <property type="component" value="Chromosome 1"/>
</dbReference>
<dbReference type="PANTHER" id="PTHR15077">
    <property type="entry name" value="FAS-ASSOCIATING DEATH DOMAIN-CONTAINING PROTEIN FADD"/>
    <property type="match status" value="1"/>
</dbReference>
<dbReference type="OrthoDB" id="535509at2759"/>
<evidence type="ECO:0000256" key="1">
    <source>
        <dbReference type="SAM" id="Phobius"/>
    </source>
</evidence>
<name>A0A9Q1CST1_HOLLE</name>
<keyword evidence="3" id="KW-0808">Transferase</keyword>
<comment type="caution">
    <text evidence="3">The sequence shown here is derived from an EMBL/GenBank/DDBJ whole genome shotgun (WGS) entry which is preliminary data.</text>
</comment>
<dbReference type="InterPro" id="IPR011029">
    <property type="entry name" value="DEATH-like_dom_sf"/>
</dbReference>
<feature type="transmembrane region" description="Helical" evidence="1">
    <location>
        <begin position="96"/>
        <end position="114"/>
    </location>
</feature>
<accession>A0A9Q1CST1</accession>
<evidence type="ECO:0000313" key="4">
    <source>
        <dbReference type="Proteomes" id="UP001152320"/>
    </source>
</evidence>
<dbReference type="GO" id="GO:0016301">
    <property type="term" value="F:kinase activity"/>
    <property type="evidence" value="ECO:0007669"/>
    <property type="project" value="UniProtKB-KW"/>
</dbReference>
<dbReference type="InterPro" id="IPR016729">
    <property type="entry name" value="FADD"/>
</dbReference>
<keyword evidence="3" id="KW-0675">Receptor</keyword>
<proteinExistence type="predicted"/>
<protein>
    <submittedName>
        <fullName evidence="3">Receptor-interacting serine/threonine-protein kinase 1</fullName>
    </submittedName>
</protein>
<dbReference type="Pfam" id="PF00531">
    <property type="entry name" value="Death"/>
    <property type="match status" value="1"/>
</dbReference>
<evidence type="ECO:0000313" key="3">
    <source>
        <dbReference type="EMBL" id="KAJ8050425.1"/>
    </source>
</evidence>
<keyword evidence="1" id="KW-0812">Transmembrane</keyword>